<evidence type="ECO:0000256" key="3">
    <source>
        <dbReference type="ARBA" id="ARBA00022485"/>
    </source>
</evidence>
<keyword evidence="4 10" id="KW-0963">Cytoplasm</keyword>
<dbReference type="GO" id="GO:0051539">
    <property type="term" value="F:4 iron, 4 sulfur cluster binding"/>
    <property type="evidence" value="ECO:0007669"/>
    <property type="project" value="UniProtKB-KW"/>
</dbReference>
<comment type="subcellular location">
    <subcellularLocation>
        <location evidence="10">Cytoplasm</location>
    </subcellularLocation>
</comment>
<feature type="compositionally biased region" description="Polar residues" evidence="11">
    <location>
        <begin position="36"/>
        <end position="47"/>
    </location>
</feature>
<evidence type="ECO:0000313" key="13">
    <source>
        <dbReference type="Proteomes" id="UP000013525"/>
    </source>
</evidence>
<feature type="binding site" evidence="10">
    <location>
        <begin position="163"/>
        <end position="165"/>
    </location>
    <ligand>
        <name>iminosuccinate</name>
        <dbReference type="ChEBI" id="CHEBI:77875"/>
    </ligand>
</feature>
<feature type="binding site" evidence="10">
    <location>
        <position position="137"/>
    </location>
    <ligand>
        <name>[4Fe-4S] cluster</name>
        <dbReference type="ChEBI" id="CHEBI:49883"/>
    </ligand>
</feature>
<feature type="binding site" evidence="10">
    <location>
        <begin position="250"/>
        <end position="252"/>
    </location>
    <ligand>
        <name>iminosuccinate</name>
        <dbReference type="ChEBI" id="CHEBI:77875"/>
    </ligand>
</feature>
<dbReference type="NCBIfam" id="NF006879">
    <property type="entry name" value="PRK09375.1-4"/>
    <property type="match status" value="1"/>
</dbReference>
<comment type="catalytic activity">
    <reaction evidence="10">
        <text>iminosuccinate + dihydroxyacetone phosphate = quinolinate + phosphate + 2 H2O + H(+)</text>
        <dbReference type="Rhea" id="RHEA:25888"/>
        <dbReference type="ChEBI" id="CHEBI:15377"/>
        <dbReference type="ChEBI" id="CHEBI:15378"/>
        <dbReference type="ChEBI" id="CHEBI:29959"/>
        <dbReference type="ChEBI" id="CHEBI:43474"/>
        <dbReference type="ChEBI" id="CHEBI:57642"/>
        <dbReference type="ChEBI" id="CHEBI:77875"/>
        <dbReference type="EC" id="2.5.1.72"/>
    </reaction>
</comment>
<evidence type="ECO:0000256" key="7">
    <source>
        <dbReference type="ARBA" id="ARBA00022723"/>
    </source>
</evidence>
<feature type="compositionally biased region" description="Low complexity" evidence="11">
    <location>
        <begin position="23"/>
        <end position="35"/>
    </location>
</feature>
<dbReference type="UniPathway" id="UPA00253">
    <property type="reaction ID" value="UER00327"/>
</dbReference>
<feature type="binding site" evidence="10">
    <location>
        <position position="180"/>
    </location>
    <ligand>
        <name>iminosuccinate</name>
        <dbReference type="ChEBI" id="CHEBI:77875"/>
    </ligand>
</feature>
<comment type="cofactor">
    <cofactor evidence="10">
        <name>[4Fe-4S] cluster</name>
        <dbReference type="ChEBI" id="CHEBI:49883"/>
    </cofactor>
    <text evidence="10">Binds 1 [4Fe-4S] cluster per subunit.</text>
</comment>
<evidence type="ECO:0000313" key="12">
    <source>
        <dbReference type="EMBL" id="EOM78588.1"/>
    </source>
</evidence>
<accession>R7WTK6</accession>
<feature type="binding site" evidence="10">
    <location>
        <position position="92"/>
    </location>
    <ligand>
        <name>iminosuccinate</name>
        <dbReference type="ChEBI" id="CHEBI:77875"/>
    </ligand>
</feature>
<feature type="binding site" evidence="10">
    <location>
        <position position="224"/>
    </location>
    <ligand>
        <name>[4Fe-4S] cluster</name>
        <dbReference type="ChEBI" id="CHEBI:49883"/>
    </ligand>
</feature>
<dbReference type="GO" id="GO:0005829">
    <property type="term" value="C:cytosol"/>
    <property type="evidence" value="ECO:0007669"/>
    <property type="project" value="TreeGrafter"/>
</dbReference>
<proteinExistence type="inferred from homology"/>
<keyword evidence="13" id="KW-1185">Reference proteome</keyword>
<dbReference type="Gene3D" id="3.40.50.10800">
    <property type="entry name" value="NadA-like"/>
    <property type="match status" value="3"/>
</dbReference>
<dbReference type="InterPro" id="IPR003473">
    <property type="entry name" value="NadA"/>
</dbReference>
<evidence type="ECO:0000256" key="9">
    <source>
        <dbReference type="ARBA" id="ARBA00023014"/>
    </source>
</evidence>
<name>R7WTK6_9NOCA</name>
<feature type="region of interest" description="Disordered" evidence="11">
    <location>
        <begin position="1"/>
        <end position="51"/>
    </location>
</feature>
<comment type="caution">
    <text evidence="12">The sequence shown here is derived from an EMBL/GenBank/DDBJ whole genome shotgun (WGS) entry which is preliminary data.</text>
</comment>
<feature type="binding site" evidence="10">
    <location>
        <position position="75"/>
    </location>
    <ligand>
        <name>iminosuccinate</name>
        <dbReference type="ChEBI" id="CHEBI:77875"/>
    </ligand>
</feature>
<dbReference type="PANTHER" id="PTHR30573">
    <property type="entry name" value="QUINOLINATE SYNTHETASE A"/>
    <property type="match status" value="1"/>
</dbReference>
<comment type="similarity">
    <text evidence="10">Belongs to the quinolinate synthase family. Type 2 subfamily.</text>
</comment>
<feature type="binding site" evidence="10">
    <location>
        <position position="278"/>
    </location>
    <ligand>
        <name>iminosuccinate</name>
        <dbReference type="ChEBI" id="CHEBI:77875"/>
    </ligand>
</feature>
<keyword evidence="5 10" id="KW-0662">Pyridine nucleotide biosynthesis</keyword>
<dbReference type="GO" id="GO:0008987">
    <property type="term" value="F:quinolinate synthetase A activity"/>
    <property type="evidence" value="ECO:0007669"/>
    <property type="project" value="UniProtKB-UniRule"/>
</dbReference>
<dbReference type="NCBIfam" id="NF006878">
    <property type="entry name" value="PRK09375.1-2"/>
    <property type="match status" value="1"/>
</dbReference>
<dbReference type="STRING" id="38312.GCA_000720375_02426"/>
<reference evidence="12 13" key="1">
    <citation type="journal article" date="2013" name="Genome Announc.">
        <title>Draft Genome Sequence of Rhodococcus rhodnii Strain LMG5362, a Symbiont of Rhodnius prolixus (Hemiptera, Reduviidae, Triatominae), the Principle Vector of Trypanosoma cruzi.</title>
        <authorList>
            <person name="Pachebat J.A."/>
            <person name="van Keulen G."/>
            <person name="Whitten M.M."/>
            <person name="Girdwood S."/>
            <person name="Del Sol R."/>
            <person name="Dyson P.J."/>
            <person name="Facey P.D."/>
        </authorList>
    </citation>
    <scope>NUCLEOTIDE SEQUENCE [LARGE SCALE GENOMIC DNA]</scope>
    <source>
        <strain evidence="12 13">LMG 5362</strain>
    </source>
</reference>
<dbReference type="InterPro" id="IPR023066">
    <property type="entry name" value="Quinolinate_synth_type2"/>
</dbReference>
<evidence type="ECO:0000256" key="8">
    <source>
        <dbReference type="ARBA" id="ARBA00023004"/>
    </source>
</evidence>
<dbReference type="FunFam" id="3.40.50.10800:FF:000007">
    <property type="entry name" value="Quinolinate synthase A"/>
    <property type="match status" value="1"/>
</dbReference>
<dbReference type="AlphaFoldDB" id="R7WTK6"/>
<keyword evidence="6 10" id="KW-0808">Transferase</keyword>
<evidence type="ECO:0000256" key="6">
    <source>
        <dbReference type="ARBA" id="ARBA00022679"/>
    </source>
</evidence>
<dbReference type="NCBIfam" id="TIGR00550">
    <property type="entry name" value="nadA"/>
    <property type="match status" value="1"/>
</dbReference>
<dbReference type="InterPro" id="IPR036094">
    <property type="entry name" value="NadA_sf"/>
</dbReference>
<keyword evidence="8 10" id="KW-0408">Iron</keyword>
<sequence>MFSILSRKPLGRETSGRSKERAMTSTMSGAAATSGIDTSGITDSPQGYTGVEGDARWADEIRRLADERGATLLAHNYQLPEIQDVADHVGDSLALSRIAAEAPEDTIVFCGVHFMAETAKILAPHKTVLIPDERAGCSLADSITADDLRAWKDEYPDAVVVSYVNTTAEVKGLTDICCTSSNAVDVVASIDPDREVLFLPDQFLGAHVKRTTGRENMHIWAGECHVHAGINGDELTSKSKAHPDAELFVHPECGCATSALYLAGEGFVPDDRVKILSTGGMLDAARATGAREVLVATEIGMLHQLRRAAPDVDFQPVNDRASCPYMKMITPAALLRCLVEGRDEVHVDREVGERARASVQRMIEIGNPGGGE</sequence>
<dbReference type="EMBL" id="APMY01000003">
    <property type="protein sequence ID" value="EOM78588.1"/>
    <property type="molecule type" value="Genomic_DNA"/>
</dbReference>
<evidence type="ECO:0000256" key="10">
    <source>
        <dbReference type="HAMAP-Rule" id="MF_00568"/>
    </source>
</evidence>
<dbReference type="PANTHER" id="PTHR30573:SF0">
    <property type="entry name" value="QUINOLINATE SYNTHASE, CHLOROPLASTIC"/>
    <property type="match status" value="1"/>
</dbReference>
<evidence type="ECO:0000256" key="1">
    <source>
        <dbReference type="ARBA" id="ARBA00005065"/>
    </source>
</evidence>
<dbReference type="HAMAP" id="MF_00568">
    <property type="entry name" value="NadA_type2"/>
    <property type="match status" value="1"/>
</dbReference>
<comment type="pathway">
    <text evidence="1 10">Cofactor biosynthesis; NAD(+) biosynthesis; quinolinate from iminoaspartate: step 1/1.</text>
</comment>
<comment type="function">
    <text evidence="10">Catalyzes the condensation of iminoaspartate with dihydroxyacetone phosphate to form quinolinate.</text>
</comment>
<keyword evidence="9 10" id="KW-0411">Iron-sulfur</keyword>
<evidence type="ECO:0000256" key="2">
    <source>
        <dbReference type="ARBA" id="ARBA00012669"/>
    </source>
</evidence>
<dbReference type="eggNOG" id="COG0379">
    <property type="taxonomic scope" value="Bacteria"/>
</dbReference>
<dbReference type="EC" id="2.5.1.72" evidence="2 10"/>
<evidence type="ECO:0000256" key="5">
    <source>
        <dbReference type="ARBA" id="ARBA00022642"/>
    </source>
</evidence>
<dbReference type="Pfam" id="PF02445">
    <property type="entry name" value="NadA"/>
    <property type="match status" value="1"/>
</dbReference>
<keyword evidence="7 10" id="KW-0479">Metal-binding</keyword>
<organism evidence="12 13">
    <name type="scientific">Rhodococcus rhodnii LMG 5362</name>
    <dbReference type="NCBI Taxonomy" id="1273125"/>
    <lineage>
        <taxon>Bacteria</taxon>
        <taxon>Bacillati</taxon>
        <taxon>Actinomycetota</taxon>
        <taxon>Actinomycetes</taxon>
        <taxon>Mycobacteriales</taxon>
        <taxon>Nocardiaceae</taxon>
        <taxon>Rhodococcus</taxon>
    </lineage>
</organism>
<protein>
    <recommendedName>
        <fullName evidence="2 10">Quinolinate synthase</fullName>
        <ecNumber evidence="2 10">2.5.1.72</ecNumber>
    </recommendedName>
</protein>
<evidence type="ECO:0000256" key="4">
    <source>
        <dbReference type="ARBA" id="ARBA00022490"/>
    </source>
</evidence>
<dbReference type="GO" id="GO:0046872">
    <property type="term" value="F:metal ion binding"/>
    <property type="evidence" value="ECO:0007669"/>
    <property type="project" value="UniProtKB-KW"/>
</dbReference>
<dbReference type="PATRIC" id="fig|1273125.3.peg.124"/>
<keyword evidence="3 10" id="KW-0004">4Fe-4S</keyword>
<dbReference type="SUPFAM" id="SSF142754">
    <property type="entry name" value="NadA-like"/>
    <property type="match status" value="1"/>
</dbReference>
<dbReference type="Proteomes" id="UP000013525">
    <property type="component" value="Unassembled WGS sequence"/>
</dbReference>
<feature type="compositionally biased region" description="Basic and acidic residues" evidence="11">
    <location>
        <begin position="10"/>
        <end position="22"/>
    </location>
</feature>
<evidence type="ECO:0000256" key="11">
    <source>
        <dbReference type="SAM" id="MobiDB-lite"/>
    </source>
</evidence>
<gene>
    <name evidence="10" type="primary">nadA</name>
    <name evidence="12" type="ORF">Rrhod_0126</name>
</gene>
<feature type="binding site" evidence="10">
    <location>
        <position position="323"/>
    </location>
    <ligand>
        <name>[4Fe-4S] cluster</name>
        <dbReference type="ChEBI" id="CHEBI:49883"/>
    </ligand>
</feature>
<dbReference type="GO" id="GO:0034628">
    <property type="term" value="P:'de novo' NAD+ biosynthetic process from L-aspartate"/>
    <property type="evidence" value="ECO:0007669"/>
    <property type="project" value="TreeGrafter"/>
</dbReference>